<feature type="compositionally biased region" description="Pro residues" evidence="1">
    <location>
        <begin position="123"/>
        <end position="133"/>
    </location>
</feature>
<feature type="region of interest" description="Disordered" evidence="1">
    <location>
        <begin position="204"/>
        <end position="269"/>
    </location>
</feature>
<dbReference type="SUPFAM" id="SSF48452">
    <property type="entry name" value="TPR-like"/>
    <property type="match status" value="1"/>
</dbReference>
<feature type="compositionally biased region" description="Basic and acidic residues" evidence="1">
    <location>
        <begin position="445"/>
        <end position="456"/>
    </location>
</feature>
<gene>
    <name evidence="2" type="primary">jg8425</name>
    <name evidence="2" type="ORF">PAEG_LOCUS26443</name>
</gene>
<evidence type="ECO:0000313" key="3">
    <source>
        <dbReference type="Proteomes" id="UP000838756"/>
    </source>
</evidence>
<protein>
    <submittedName>
        <fullName evidence="2">Jg8425 protein</fullName>
    </submittedName>
</protein>
<dbReference type="InterPro" id="IPR026703">
    <property type="entry name" value="ERICH2"/>
</dbReference>
<comment type="caution">
    <text evidence="2">The sequence shown here is derived from an EMBL/GenBank/DDBJ whole genome shotgun (WGS) entry which is preliminary data.</text>
</comment>
<evidence type="ECO:0000313" key="2">
    <source>
        <dbReference type="EMBL" id="CAH2267983.1"/>
    </source>
</evidence>
<name>A0A8S4SMT7_9NEOP</name>
<organism evidence="2 3">
    <name type="scientific">Pararge aegeria aegeria</name>
    <dbReference type="NCBI Taxonomy" id="348720"/>
    <lineage>
        <taxon>Eukaryota</taxon>
        <taxon>Metazoa</taxon>
        <taxon>Ecdysozoa</taxon>
        <taxon>Arthropoda</taxon>
        <taxon>Hexapoda</taxon>
        <taxon>Insecta</taxon>
        <taxon>Pterygota</taxon>
        <taxon>Neoptera</taxon>
        <taxon>Endopterygota</taxon>
        <taxon>Lepidoptera</taxon>
        <taxon>Glossata</taxon>
        <taxon>Ditrysia</taxon>
        <taxon>Papilionoidea</taxon>
        <taxon>Nymphalidae</taxon>
        <taxon>Satyrinae</taxon>
        <taxon>Satyrini</taxon>
        <taxon>Parargina</taxon>
        <taxon>Pararge</taxon>
    </lineage>
</organism>
<feature type="region of interest" description="Disordered" evidence="1">
    <location>
        <begin position="321"/>
        <end position="488"/>
    </location>
</feature>
<dbReference type="OrthoDB" id="9950633at2759"/>
<feature type="region of interest" description="Disordered" evidence="1">
    <location>
        <begin position="25"/>
        <end position="149"/>
    </location>
</feature>
<sequence>MQRRGAGRTAKSTRNNLIVIDAPLELSGKTYRPRSSSIEPDDVIDLGAPGRYRDRFKRRTAGHRTSPPPRLPALYTPNPRLYPGPAAANKKERKTRLSKGHHKRHGRGQKFTKPVPNSRLYRPTPPRTSPPLLQPRGNWPAPEPTKGSLDTASKAALRLLQQRHLRPPSLSPLRNLPLPIRTPSVTNAVKARRLVVTLPAAESGDAPRYQPASEHFRHRVRPSLGSGASTPPAARRRHASPAGRAGVMAATNKNSTSPDCSDGNDASSAPSEFLAEFLSAIMRHQYAEALKYCQLILQYEPHNSTARGFYPLLQHKVNAHANTHRKAQKKEETSSESEETSPRSRRGALSDAHGQQKTADVDVETEGSPDGSDSGEEEMEQGADGSGSACSSLELDSEPSPATPSPRTPHTPHTPRRSDRADTTDPNDTTDPTDPSDSASWRWESGGERSERDDNGNHPAQPHNHTNNQGGVDDKDVENDNAMLPSNSHLKPHTVDFIKTQIGAAVHYRQYSGCMAAARRFVVVASGPCAATLKNAFLTSSMSIGP</sequence>
<proteinExistence type="predicted"/>
<dbReference type="AlphaFoldDB" id="A0A8S4SMT7"/>
<dbReference type="EMBL" id="CAKXAJ010026408">
    <property type="protein sequence ID" value="CAH2267983.1"/>
    <property type="molecule type" value="Genomic_DNA"/>
</dbReference>
<feature type="compositionally biased region" description="Basic residues" evidence="1">
    <location>
        <begin position="91"/>
        <end position="110"/>
    </location>
</feature>
<evidence type="ECO:0000256" key="1">
    <source>
        <dbReference type="SAM" id="MobiDB-lite"/>
    </source>
</evidence>
<feature type="compositionally biased region" description="Polar residues" evidence="1">
    <location>
        <begin position="251"/>
        <end position="269"/>
    </location>
</feature>
<dbReference type="Proteomes" id="UP000838756">
    <property type="component" value="Unassembled WGS sequence"/>
</dbReference>
<dbReference type="PANTHER" id="PTHR21520">
    <property type="entry name" value="GLUTAMATE-RICH PROTEIN 2"/>
    <property type="match status" value="1"/>
</dbReference>
<dbReference type="PANTHER" id="PTHR21520:SF2">
    <property type="entry name" value="GLUTAMATE-RICH PROTEIN 2"/>
    <property type="match status" value="1"/>
</dbReference>
<feature type="compositionally biased region" description="Low complexity" evidence="1">
    <location>
        <begin position="424"/>
        <end position="435"/>
    </location>
</feature>
<keyword evidence="3" id="KW-1185">Reference proteome</keyword>
<reference evidence="2" key="1">
    <citation type="submission" date="2022-03" db="EMBL/GenBank/DDBJ databases">
        <authorList>
            <person name="Lindestad O."/>
        </authorList>
    </citation>
    <scope>NUCLEOTIDE SEQUENCE</scope>
</reference>
<accession>A0A8S4SMT7</accession>
<dbReference type="InterPro" id="IPR011990">
    <property type="entry name" value="TPR-like_helical_dom_sf"/>
</dbReference>
<feature type="compositionally biased region" description="Acidic residues" evidence="1">
    <location>
        <begin position="361"/>
        <end position="381"/>
    </location>
</feature>